<dbReference type="Proteomes" id="UP000649617">
    <property type="component" value="Unassembled WGS sequence"/>
</dbReference>
<protein>
    <submittedName>
        <fullName evidence="2">Uncharacterized protein</fullName>
    </submittedName>
</protein>
<sequence length="84" mass="9634">MSEVWADQLPRDYGGTVDFDILGTAWSEEDCERCVSSCRLALQQDVRERQSTENHCYSADKPWPRIQQLFVLSVLLLLALYGIP</sequence>
<comment type="caution">
    <text evidence="2">The sequence shown here is derived from an EMBL/GenBank/DDBJ whole genome shotgun (WGS) entry which is preliminary data.</text>
</comment>
<feature type="transmembrane region" description="Helical" evidence="1">
    <location>
        <begin position="66"/>
        <end position="83"/>
    </location>
</feature>
<keyword evidence="1" id="KW-0812">Transmembrane</keyword>
<keyword evidence="1" id="KW-1133">Transmembrane helix</keyword>
<organism evidence="2 3">
    <name type="scientific">Symbiodinium pilosum</name>
    <name type="common">Dinoflagellate</name>
    <dbReference type="NCBI Taxonomy" id="2952"/>
    <lineage>
        <taxon>Eukaryota</taxon>
        <taxon>Sar</taxon>
        <taxon>Alveolata</taxon>
        <taxon>Dinophyceae</taxon>
        <taxon>Suessiales</taxon>
        <taxon>Symbiodiniaceae</taxon>
        <taxon>Symbiodinium</taxon>
    </lineage>
</organism>
<dbReference type="AlphaFoldDB" id="A0A812RPQ9"/>
<keyword evidence="3" id="KW-1185">Reference proteome</keyword>
<evidence type="ECO:0000256" key="1">
    <source>
        <dbReference type="SAM" id="Phobius"/>
    </source>
</evidence>
<proteinExistence type="predicted"/>
<gene>
    <name evidence="2" type="ORF">SPIL2461_LOCUS10942</name>
</gene>
<evidence type="ECO:0000313" key="3">
    <source>
        <dbReference type="Proteomes" id="UP000649617"/>
    </source>
</evidence>
<name>A0A812RPQ9_SYMPI</name>
<reference evidence="2" key="1">
    <citation type="submission" date="2021-02" db="EMBL/GenBank/DDBJ databases">
        <authorList>
            <person name="Dougan E. K."/>
            <person name="Rhodes N."/>
            <person name="Thang M."/>
            <person name="Chan C."/>
        </authorList>
    </citation>
    <scope>NUCLEOTIDE SEQUENCE</scope>
</reference>
<dbReference type="EMBL" id="CAJNIZ010021079">
    <property type="protein sequence ID" value="CAE7447993.1"/>
    <property type="molecule type" value="Genomic_DNA"/>
</dbReference>
<keyword evidence="1" id="KW-0472">Membrane</keyword>
<dbReference type="OrthoDB" id="1434354at2759"/>
<accession>A0A812RPQ9</accession>
<evidence type="ECO:0000313" key="2">
    <source>
        <dbReference type="EMBL" id="CAE7447993.1"/>
    </source>
</evidence>